<dbReference type="EMBL" id="BEGY01000349">
    <property type="protein sequence ID" value="GAX86533.1"/>
    <property type="molecule type" value="Genomic_DNA"/>
</dbReference>
<reference evidence="2 3" key="1">
    <citation type="submission" date="2017-08" db="EMBL/GenBank/DDBJ databases">
        <title>Acidophilic green algal genome provides insights into adaptation to an acidic environment.</title>
        <authorList>
            <person name="Hirooka S."/>
            <person name="Hirose Y."/>
            <person name="Kanesaki Y."/>
            <person name="Higuchi S."/>
            <person name="Fujiwara T."/>
            <person name="Onuma R."/>
            <person name="Era A."/>
            <person name="Ohbayashi R."/>
            <person name="Uzuka A."/>
            <person name="Nozaki H."/>
            <person name="Yoshikawa H."/>
            <person name="Miyagishima S.Y."/>
        </authorList>
    </citation>
    <scope>NUCLEOTIDE SEQUENCE [LARGE SCALE GENOMIC DNA]</scope>
    <source>
        <strain evidence="2 3">NIES-2499</strain>
    </source>
</reference>
<name>A0A250XU39_9CHLO</name>
<accession>A0A250XU39</accession>
<feature type="coiled-coil region" evidence="1">
    <location>
        <begin position="78"/>
        <end position="144"/>
    </location>
</feature>
<proteinExistence type="predicted"/>
<protein>
    <submittedName>
        <fullName evidence="2">Uncharacterized protein</fullName>
    </submittedName>
</protein>
<evidence type="ECO:0000313" key="2">
    <source>
        <dbReference type="EMBL" id="GAX86533.1"/>
    </source>
</evidence>
<keyword evidence="1" id="KW-0175">Coiled coil</keyword>
<keyword evidence="3" id="KW-1185">Reference proteome</keyword>
<sequence>VHDTVVANSQALKVCRQETESAAEEALEGALALIRAEVQGAGDQARQLRAWMSQSWSSAGAAWQSRMESRQGEAHAAVDALEGALDKMRERLEDHVEQLEHAKEDLVVAQQEAQSATTTSASQLQQKTAEVSILRERLLAMEEREGGLEDETMRLRRALKAIGTSVPELKAVPAIESVALTTE</sequence>
<comment type="caution">
    <text evidence="2">The sequence shown here is derived from an EMBL/GenBank/DDBJ whole genome shotgun (WGS) entry which is preliminary data.</text>
</comment>
<evidence type="ECO:0000313" key="3">
    <source>
        <dbReference type="Proteomes" id="UP000232323"/>
    </source>
</evidence>
<dbReference type="Proteomes" id="UP000232323">
    <property type="component" value="Unassembled WGS sequence"/>
</dbReference>
<gene>
    <name evidence="2" type="ORF">CEUSTIGMA_g13940.t1</name>
</gene>
<dbReference type="AlphaFoldDB" id="A0A250XU39"/>
<feature type="non-terminal residue" evidence="2">
    <location>
        <position position="1"/>
    </location>
</feature>
<evidence type="ECO:0000256" key="1">
    <source>
        <dbReference type="SAM" id="Coils"/>
    </source>
</evidence>
<organism evidence="2 3">
    <name type="scientific">Chlamydomonas eustigma</name>
    <dbReference type="NCBI Taxonomy" id="1157962"/>
    <lineage>
        <taxon>Eukaryota</taxon>
        <taxon>Viridiplantae</taxon>
        <taxon>Chlorophyta</taxon>
        <taxon>core chlorophytes</taxon>
        <taxon>Chlorophyceae</taxon>
        <taxon>CS clade</taxon>
        <taxon>Chlamydomonadales</taxon>
        <taxon>Chlamydomonadaceae</taxon>
        <taxon>Chlamydomonas</taxon>
    </lineage>
</organism>